<keyword evidence="7" id="KW-1185">Reference proteome</keyword>
<feature type="region of interest" description="Disordered" evidence="4">
    <location>
        <begin position="118"/>
        <end position="158"/>
    </location>
</feature>
<comment type="caution">
    <text evidence="6">The sequence shown here is derived from an EMBL/GenBank/DDBJ whole genome shotgun (WGS) entry which is preliminary data.</text>
</comment>
<gene>
    <name evidence="6" type="ORF">QBC40DRAFT_325039</name>
</gene>
<evidence type="ECO:0000313" key="6">
    <source>
        <dbReference type="EMBL" id="KAK4201204.1"/>
    </source>
</evidence>
<feature type="region of interest" description="Disordered" evidence="4">
    <location>
        <begin position="63"/>
        <end position="84"/>
    </location>
</feature>
<protein>
    <submittedName>
        <fullName evidence="6">Transcriptional activator protein acu-15</fullName>
    </submittedName>
</protein>
<evidence type="ECO:0000259" key="5">
    <source>
        <dbReference type="SMART" id="SM00906"/>
    </source>
</evidence>
<evidence type="ECO:0000256" key="4">
    <source>
        <dbReference type="SAM" id="MobiDB-lite"/>
    </source>
</evidence>
<dbReference type="GO" id="GO:0008270">
    <property type="term" value="F:zinc ion binding"/>
    <property type="evidence" value="ECO:0007669"/>
    <property type="project" value="InterPro"/>
</dbReference>
<dbReference type="CDD" id="cd12148">
    <property type="entry name" value="fungal_TF_MHR"/>
    <property type="match status" value="1"/>
</dbReference>
<dbReference type="SMART" id="SM00906">
    <property type="entry name" value="Fungal_trans"/>
    <property type="match status" value="1"/>
</dbReference>
<comment type="subcellular location">
    <subcellularLocation>
        <location evidence="1">Nucleus</location>
    </subcellularLocation>
</comment>
<evidence type="ECO:0000313" key="7">
    <source>
        <dbReference type="Proteomes" id="UP001303160"/>
    </source>
</evidence>
<keyword evidence="2" id="KW-0539">Nucleus</keyword>
<dbReference type="Pfam" id="PF04082">
    <property type="entry name" value="Fungal_trans"/>
    <property type="match status" value="1"/>
</dbReference>
<evidence type="ECO:0000256" key="2">
    <source>
        <dbReference type="ARBA" id="ARBA00023242"/>
    </source>
</evidence>
<dbReference type="GO" id="GO:0005634">
    <property type="term" value="C:nucleus"/>
    <property type="evidence" value="ECO:0007669"/>
    <property type="project" value="UniProtKB-SubCell"/>
</dbReference>
<dbReference type="PANTHER" id="PTHR31001:SF74">
    <property type="entry name" value="ZN(II)2CYS6 TRANSCRIPTION FACTOR (EUROFUNG)"/>
    <property type="match status" value="1"/>
</dbReference>
<dbReference type="PANTHER" id="PTHR31001">
    <property type="entry name" value="UNCHARACTERIZED TRANSCRIPTIONAL REGULATORY PROTEIN"/>
    <property type="match status" value="1"/>
</dbReference>
<dbReference type="InterPro" id="IPR036864">
    <property type="entry name" value="Zn2-C6_fun-type_DNA-bd_sf"/>
</dbReference>
<feature type="compositionally biased region" description="Pro residues" evidence="4">
    <location>
        <begin position="142"/>
        <end position="153"/>
    </location>
</feature>
<evidence type="ECO:0000256" key="1">
    <source>
        <dbReference type="ARBA" id="ARBA00004123"/>
    </source>
</evidence>
<keyword evidence="3" id="KW-0175">Coiled coil</keyword>
<dbReference type="Gene3D" id="4.10.240.10">
    <property type="entry name" value="Zn(2)-C6 fungal-type DNA-binding domain"/>
    <property type="match status" value="1"/>
</dbReference>
<feature type="compositionally biased region" description="Low complexity" evidence="4">
    <location>
        <begin position="68"/>
        <end position="77"/>
    </location>
</feature>
<organism evidence="6 7">
    <name type="scientific">Triangularia verruculosa</name>
    <dbReference type="NCBI Taxonomy" id="2587418"/>
    <lineage>
        <taxon>Eukaryota</taxon>
        <taxon>Fungi</taxon>
        <taxon>Dikarya</taxon>
        <taxon>Ascomycota</taxon>
        <taxon>Pezizomycotina</taxon>
        <taxon>Sordariomycetes</taxon>
        <taxon>Sordariomycetidae</taxon>
        <taxon>Sordariales</taxon>
        <taxon>Podosporaceae</taxon>
        <taxon>Triangularia</taxon>
    </lineage>
</organism>
<name>A0AAN7AW39_9PEZI</name>
<dbReference type="InterPro" id="IPR050613">
    <property type="entry name" value="Sec_Metabolite_Reg"/>
</dbReference>
<accession>A0AAN7AW39</accession>
<dbReference type="InterPro" id="IPR007219">
    <property type="entry name" value="XnlR_reg_dom"/>
</dbReference>
<dbReference type="EMBL" id="MU863910">
    <property type="protein sequence ID" value="KAK4201204.1"/>
    <property type="molecule type" value="Genomic_DNA"/>
</dbReference>
<dbReference type="GO" id="GO:0006351">
    <property type="term" value="P:DNA-templated transcription"/>
    <property type="evidence" value="ECO:0007669"/>
    <property type="project" value="InterPro"/>
</dbReference>
<dbReference type="GO" id="GO:0003677">
    <property type="term" value="F:DNA binding"/>
    <property type="evidence" value="ECO:0007669"/>
    <property type="project" value="InterPro"/>
</dbReference>
<reference evidence="6" key="1">
    <citation type="journal article" date="2023" name="Mol. Phylogenet. Evol.">
        <title>Genome-scale phylogeny and comparative genomics of the fungal order Sordariales.</title>
        <authorList>
            <person name="Hensen N."/>
            <person name="Bonometti L."/>
            <person name="Westerberg I."/>
            <person name="Brannstrom I.O."/>
            <person name="Guillou S."/>
            <person name="Cros-Aarteil S."/>
            <person name="Calhoun S."/>
            <person name="Haridas S."/>
            <person name="Kuo A."/>
            <person name="Mondo S."/>
            <person name="Pangilinan J."/>
            <person name="Riley R."/>
            <person name="LaButti K."/>
            <person name="Andreopoulos B."/>
            <person name="Lipzen A."/>
            <person name="Chen C."/>
            <person name="Yan M."/>
            <person name="Daum C."/>
            <person name="Ng V."/>
            <person name="Clum A."/>
            <person name="Steindorff A."/>
            <person name="Ohm R.A."/>
            <person name="Martin F."/>
            <person name="Silar P."/>
            <person name="Natvig D.O."/>
            <person name="Lalanne C."/>
            <person name="Gautier V."/>
            <person name="Ament-Velasquez S.L."/>
            <person name="Kruys A."/>
            <person name="Hutchinson M.I."/>
            <person name="Powell A.J."/>
            <person name="Barry K."/>
            <person name="Miller A.N."/>
            <person name="Grigoriev I.V."/>
            <person name="Debuchy R."/>
            <person name="Gladieux P."/>
            <person name="Hiltunen Thoren M."/>
            <person name="Johannesson H."/>
        </authorList>
    </citation>
    <scope>NUCLEOTIDE SEQUENCE</scope>
    <source>
        <strain evidence="6">CBS 315.58</strain>
    </source>
</reference>
<evidence type="ECO:0000256" key="3">
    <source>
        <dbReference type="SAM" id="Coils"/>
    </source>
</evidence>
<feature type="compositionally biased region" description="Polar residues" evidence="4">
    <location>
        <begin position="118"/>
        <end position="137"/>
    </location>
</feature>
<proteinExistence type="predicted"/>
<dbReference type="GO" id="GO:0000981">
    <property type="term" value="F:DNA-binding transcription factor activity, RNA polymerase II-specific"/>
    <property type="evidence" value="ECO:0007669"/>
    <property type="project" value="InterPro"/>
</dbReference>
<feature type="region of interest" description="Disordered" evidence="4">
    <location>
        <begin position="201"/>
        <end position="225"/>
    </location>
</feature>
<feature type="domain" description="Xylanolytic transcriptional activator regulatory" evidence="5">
    <location>
        <begin position="366"/>
        <end position="440"/>
    </location>
</feature>
<sequence>MAWPRDLLQAPKVLLRFAIVHQHGVSSVLTIRHRARCDRQQPCNTCLSRGLALSCAYNPEAPAPQGASSSILGSVRRSSTERPRTAIQDRIQELERLVVTLMQQQQQQQDVARLLQPTAPSSFDSPVSPRLTLSTAYTPPSNARPPPALPPLQDPATTPSVDLGRISSDGISYVGDAHWAAVLDSIAELKEHLDADDSYTLVPSDEEESANARAPHPRQSRNSGPMLLYGCPTRASHDEILASIPARPVVDRLISKYFNALDMAPALLHSGQFLSQYERFWEDPPATPIVWVGLLFTMMCLATQAQHDQTHAAGHDMSVTVKSFRQRAVQCLVVGRYTKAGPFVLEALILYLTVELYLCEDAEFGIYLLLGVIVHLAMRMGYHRDPKHFSGFSPFEGEIRRRIWATIYQVDLGISAQMGLPRMIKERQMDTEMPRNLLDSDFGESAGELPPSRPDTDVTPMLYVLAKSRLASVGGAICDLVTDIQPFPYEEVMRLDQSLQQARLSLPPTLAWRPLAQSITCSAQVILQRIWLDVYLLRLQIILHKRHCFARARREQSEPYPYSEQACLTAAIKILEYQALIDDETRSSDGQLYQVRWKMSSLFSYHFLLATSILCSFIRGGSSDKPTSKTLESVGGDGKIRQLLARSLDVWLRSSASSQEARKVVKALRLILRGTDASSTSAAGTPFSETPSTTPGLPPVGFDWAQDPTLVTGYISNMGFPLTMLNPITSDTDMASAGAFDISGNDYYY</sequence>
<feature type="coiled-coil region" evidence="3">
    <location>
        <begin position="84"/>
        <end position="111"/>
    </location>
</feature>
<reference evidence="6" key="2">
    <citation type="submission" date="2023-05" db="EMBL/GenBank/DDBJ databases">
        <authorList>
            <consortium name="Lawrence Berkeley National Laboratory"/>
            <person name="Steindorff A."/>
            <person name="Hensen N."/>
            <person name="Bonometti L."/>
            <person name="Westerberg I."/>
            <person name="Brannstrom I.O."/>
            <person name="Guillou S."/>
            <person name="Cros-Aarteil S."/>
            <person name="Calhoun S."/>
            <person name="Haridas S."/>
            <person name="Kuo A."/>
            <person name="Mondo S."/>
            <person name="Pangilinan J."/>
            <person name="Riley R."/>
            <person name="Labutti K."/>
            <person name="Andreopoulos B."/>
            <person name="Lipzen A."/>
            <person name="Chen C."/>
            <person name="Yanf M."/>
            <person name="Daum C."/>
            <person name="Ng V."/>
            <person name="Clum A."/>
            <person name="Ohm R."/>
            <person name="Martin F."/>
            <person name="Silar P."/>
            <person name="Natvig D."/>
            <person name="Lalanne C."/>
            <person name="Gautier V."/>
            <person name="Ament-Velasquez S.L."/>
            <person name="Kruys A."/>
            <person name="Hutchinson M.I."/>
            <person name="Powell A.J."/>
            <person name="Barry K."/>
            <person name="Miller A.N."/>
            <person name="Grigoriev I.V."/>
            <person name="Debuchy R."/>
            <person name="Gladieux P."/>
            <person name="Thoren M.H."/>
            <person name="Johannesson H."/>
        </authorList>
    </citation>
    <scope>NUCLEOTIDE SEQUENCE</scope>
    <source>
        <strain evidence="6">CBS 315.58</strain>
    </source>
</reference>
<dbReference type="Proteomes" id="UP001303160">
    <property type="component" value="Unassembled WGS sequence"/>
</dbReference>
<dbReference type="AlphaFoldDB" id="A0AAN7AW39"/>